<evidence type="ECO:0000259" key="6">
    <source>
        <dbReference type="PROSITE" id="PS50853"/>
    </source>
</evidence>
<organism evidence="7 8">
    <name type="scientific">Goodea atripinnis</name>
    <dbReference type="NCBI Taxonomy" id="208336"/>
    <lineage>
        <taxon>Eukaryota</taxon>
        <taxon>Metazoa</taxon>
        <taxon>Chordata</taxon>
        <taxon>Craniata</taxon>
        <taxon>Vertebrata</taxon>
        <taxon>Euteleostomi</taxon>
        <taxon>Actinopterygii</taxon>
        <taxon>Neopterygii</taxon>
        <taxon>Teleostei</taxon>
        <taxon>Neoteleostei</taxon>
        <taxon>Acanthomorphata</taxon>
        <taxon>Ovalentaria</taxon>
        <taxon>Atherinomorphae</taxon>
        <taxon>Cyprinodontiformes</taxon>
        <taxon>Goodeidae</taxon>
        <taxon>Goodea</taxon>
    </lineage>
</organism>
<protein>
    <submittedName>
        <fullName evidence="7">Uncharacterized protein</fullName>
    </submittedName>
</protein>
<gene>
    <name evidence="7" type="ORF">GOODEAATRI_012290</name>
</gene>
<keyword evidence="3" id="KW-0393">Immunoglobulin domain</keyword>
<evidence type="ECO:0000256" key="3">
    <source>
        <dbReference type="ARBA" id="ARBA00023319"/>
    </source>
</evidence>
<evidence type="ECO:0000256" key="4">
    <source>
        <dbReference type="SAM" id="MobiDB-lite"/>
    </source>
</evidence>
<feature type="non-terminal residue" evidence="7">
    <location>
        <position position="1"/>
    </location>
</feature>
<dbReference type="SMART" id="SM00408">
    <property type="entry name" value="IGc2"/>
    <property type="match status" value="2"/>
</dbReference>
<dbReference type="Pfam" id="PF07679">
    <property type="entry name" value="I-set"/>
    <property type="match status" value="2"/>
</dbReference>
<dbReference type="SUPFAM" id="SSF48726">
    <property type="entry name" value="Immunoglobulin"/>
    <property type="match status" value="2"/>
</dbReference>
<dbReference type="InterPro" id="IPR003961">
    <property type="entry name" value="FN3_dom"/>
</dbReference>
<accession>A0ABV0MK42</accession>
<dbReference type="PANTHER" id="PTHR44170:SF1">
    <property type="entry name" value="CELL ADHESION MOLECULE-RELATED_DOWN-REGULATED BY ONCOGENES"/>
    <property type="match status" value="1"/>
</dbReference>
<keyword evidence="1" id="KW-0677">Repeat</keyword>
<name>A0ABV0MK42_9TELE</name>
<feature type="domain" description="Ig-like" evidence="5">
    <location>
        <begin position="96"/>
        <end position="181"/>
    </location>
</feature>
<dbReference type="Proteomes" id="UP001476798">
    <property type="component" value="Unassembled WGS sequence"/>
</dbReference>
<dbReference type="SUPFAM" id="SSF49265">
    <property type="entry name" value="Fibronectin type III"/>
    <property type="match status" value="1"/>
</dbReference>
<dbReference type="InterPro" id="IPR036179">
    <property type="entry name" value="Ig-like_dom_sf"/>
</dbReference>
<keyword evidence="2" id="KW-1015">Disulfide bond</keyword>
<evidence type="ECO:0000313" key="7">
    <source>
        <dbReference type="EMBL" id="MEQ2158442.1"/>
    </source>
</evidence>
<evidence type="ECO:0000256" key="1">
    <source>
        <dbReference type="ARBA" id="ARBA00022737"/>
    </source>
</evidence>
<evidence type="ECO:0000259" key="5">
    <source>
        <dbReference type="PROSITE" id="PS50835"/>
    </source>
</evidence>
<dbReference type="Gene3D" id="2.60.40.10">
    <property type="entry name" value="Immunoglobulins"/>
    <property type="match status" value="3"/>
</dbReference>
<dbReference type="CDD" id="cd00063">
    <property type="entry name" value="FN3"/>
    <property type="match status" value="1"/>
</dbReference>
<dbReference type="SMART" id="SM00409">
    <property type="entry name" value="IG"/>
    <property type="match status" value="2"/>
</dbReference>
<dbReference type="InterPro" id="IPR003598">
    <property type="entry name" value="Ig_sub2"/>
</dbReference>
<dbReference type="Pfam" id="PF00041">
    <property type="entry name" value="fn3"/>
    <property type="match status" value="1"/>
</dbReference>
<comment type="caution">
    <text evidence="7">The sequence shown here is derived from an EMBL/GenBank/DDBJ whole genome shotgun (WGS) entry which is preliminary data.</text>
</comment>
<dbReference type="EMBL" id="JAHRIO010000782">
    <property type="protein sequence ID" value="MEQ2158442.1"/>
    <property type="molecule type" value="Genomic_DNA"/>
</dbReference>
<dbReference type="PANTHER" id="PTHR44170">
    <property type="entry name" value="PROTEIN SIDEKICK"/>
    <property type="match status" value="1"/>
</dbReference>
<dbReference type="InterPro" id="IPR013783">
    <property type="entry name" value="Ig-like_fold"/>
</dbReference>
<dbReference type="InterPro" id="IPR007110">
    <property type="entry name" value="Ig-like_dom"/>
</dbReference>
<dbReference type="PROSITE" id="PS50853">
    <property type="entry name" value="FN3"/>
    <property type="match status" value="1"/>
</dbReference>
<feature type="region of interest" description="Disordered" evidence="4">
    <location>
        <begin position="258"/>
        <end position="279"/>
    </location>
</feature>
<dbReference type="PROSITE" id="PS50835">
    <property type="entry name" value="IG_LIKE"/>
    <property type="match status" value="2"/>
</dbReference>
<dbReference type="InterPro" id="IPR036116">
    <property type="entry name" value="FN3_sf"/>
</dbReference>
<dbReference type="InterPro" id="IPR013098">
    <property type="entry name" value="Ig_I-set"/>
</dbReference>
<feature type="domain" description="Ig-like" evidence="5">
    <location>
        <begin position="10"/>
        <end position="92"/>
    </location>
</feature>
<sequence length="393" mass="42761">PSSSVRIVYPSAPVTISVQHSQPLTLECVVSGSPAPAAKWFKNGKEVTVGPSHQTQHNNLAFVRLMRSDEGRYSCRAETERGTLISPDYTVNVLEPASVVDGLDNQLVPFGSSAHFTCAARGNPSPNITWLFNAKPVAPSQRCQISGSSLVIADVTAQDEGVYQCLLDNGIGSAQSHGILTVQSETQHHCKFVLVGVKASYQMGSLQACTYSICRASLLWPHLGSTASVLLETSPSLQPIQSDEGDETFLAEDDDLFNPPADRSGDRSTPEAPIIISPPQTHKPDVYDLEWRAGRDGGSPISAYFVKYRKVDDMGTLVGSWQTVRVPGSEKTLRLSELEPSSLYEVLMVARSSAGEGQPAMLTFRTGKGQSNKTKNPFNFDPLNWKWFMSSWL</sequence>
<evidence type="ECO:0000256" key="2">
    <source>
        <dbReference type="ARBA" id="ARBA00023157"/>
    </source>
</evidence>
<evidence type="ECO:0000313" key="8">
    <source>
        <dbReference type="Proteomes" id="UP001476798"/>
    </source>
</evidence>
<feature type="domain" description="Fibronectin type-III" evidence="6">
    <location>
        <begin position="269"/>
        <end position="370"/>
    </location>
</feature>
<reference evidence="7 8" key="1">
    <citation type="submission" date="2021-06" db="EMBL/GenBank/DDBJ databases">
        <authorList>
            <person name="Palmer J.M."/>
        </authorList>
    </citation>
    <scope>NUCLEOTIDE SEQUENCE [LARGE SCALE GENOMIC DNA]</scope>
    <source>
        <strain evidence="7 8">GA_2019</strain>
        <tissue evidence="7">Muscle</tissue>
    </source>
</reference>
<dbReference type="InterPro" id="IPR003599">
    <property type="entry name" value="Ig_sub"/>
</dbReference>
<keyword evidence="8" id="KW-1185">Reference proteome</keyword>
<proteinExistence type="predicted"/>